<dbReference type="GeneID" id="105362250"/>
<protein>
    <submittedName>
        <fullName evidence="5">Glutathione S-transferase D7-like</fullName>
    </submittedName>
</protein>
<dbReference type="Pfam" id="PF13417">
    <property type="entry name" value="GST_N_3"/>
    <property type="match status" value="1"/>
</dbReference>
<dbReference type="GO" id="GO:0004364">
    <property type="term" value="F:glutathione transferase activity"/>
    <property type="evidence" value="ECO:0007669"/>
    <property type="project" value="TreeGrafter"/>
</dbReference>
<dbReference type="AlphaFoldDB" id="A0AAJ6YH32"/>
<dbReference type="Pfam" id="PF00043">
    <property type="entry name" value="GST_C"/>
    <property type="match status" value="1"/>
</dbReference>
<dbReference type="CDD" id="cd03177">
    <property type="entry name" value="GST_C_Delta_Epsilon"/>
    <property type="match status" value="1"/>
</dbReference>
<dbReference type="FunFam" id="1.20.1050.10:FF:000007">
    <property type="entry name" value="Glutathione S-transferase 1-1"/>
    <property type="match status" value="1"/>
</dbReference>
<dbReference type="SFLD" id="SFLDG00358">
    <property type="entry name" value="Main_(cytGST)"/>
    <property type="match status" value="1"/>
</dbReference>
<evidence type="ECO:0000256" key="1">
    <source>
        <dbReference type="ARBA" id="ARBA00011738"/>
    </source>
</evidence>
<dbReference type="InterPro" id="IPR004046">
    <property type="entry name" value="GST_C"/>
</dbReference>
<dbReference type="PANTHER" id="PTHR43969:SF9">
    <property type="entry name" value="GLUTATHIONE S TRANSFERASE D10, ISOFORM A-RELATED"/>
    <property type="match status" value="1"/>
</dbReference>
<dbReference type="InterPro" id="IPR010987">
    <property type="entry name" value="Glutathione-S-Trfase_C-like"/>
</dbReference>
<dbReference type="Gene3D" id="1.20.1050.10">
    <property type="match status" value="1"/>
</dbReference>
<dbReference type="PROSITE" id="PS50405">
    <property type="entry name" value="GST_CTER"/>
    <property type="match status" value="1"/>
</dbReference>
<name>A0AAJ6YH32_9HYME</name>
<dbReference type="InterPro" id="IPR004045">
    <property type="entry name" value="Glutathione_S-Trfase_N"/>
</dbReference>
<dbReference type="KEGG" id="csol:105362250"/>
<proteinExistence type="predicted"/>
<reference evidence="5" key="1">
    <citation type="submission" date="2025-08" db="UniProtKB">
        <authorList>
            <consortium name="RefSeq"/>
        </authorList>
    </citation>
    <scope>IDENTIFICATION</scope>
</reference>
<dbReference type="InterPro" id="IPR036249">
    <property type="entry name" value="Thioredoxin-like_sf"/>
</dbReference>
<dbReference type="Gene3D" id="3.40.30.10">
    <property type="entry name" value="Glutaredoxin"/>
    <property type="match status" value="1"/>
</dbReference>
<dbReference type="SUPFAM" id="SSF47616">
    <property type="entry name" value="GST C-terminal domain-like"/>
    <property type="match status" value="1"/>
</dbReference>
<feature type="domain" description="GST C-terminal" evidence="3">
    <location>
        <begin position="87"/>
        <end position="216"/>
    </location>
</feature>
<dbReference type="RefSeq" id="XP_011497943.1">
    <property type="nucleotide sequence ID" value="XM_011499641.1"/>
</dbReference>
<dbReference type="GO" id="GO:0006749">
    <property type="term" value="P:glutathione metabolic process"/>
    <property type="evidence" value="ECO:0007669"/>
    <property type="project" value="TreeGrafter"/>
</dbReference>
<dbReference type="SFLD" id="SFLDS00019">
    <property type="entry name" value="Glutathione_Transferase_(cytos"/>
    <property type="match status" value="1"/>
</dbReference>
<sequence length="216" mass="24691">MELYYNQFSPPSRAVRMTAEYLGLSLKLNCIDTLKGEQLTQEFETINSAKKIPILVDGDLKLAESRAIMIYLVDKYGKNNSRILPSDPCGRALVNLALHFDIGKLFRSIEQYYFPIIFKLEETPSAERYEKLKEAFGILDRMVESQDYVAGRNLTIADISIITTVTTAEAFGFNIIKYKNVMKWIDRVKVAIPGYKKINVEGIEMLKKRLSGQMEN</sequence>
<dbReference type="InterPro" id="IPR036282">
    <property type="entry name" value="Glutathione-S-Trfase_C_sf"/>
</dbReference>
<gene>
    <name evidence="5" type="primary">LOC105362250</name>
</gene>
<evidence type="ECO:0000313" key="5">
    <source>
        <dbReference type="RefSeq" id="XP_011497943.1"/>
    </source>
</evidence>
<comment type="subunit">
    <text evidence="1">Homodimer.</text>
</comment>
<dbReference type="PANTHER" id="PTHR43969">
    <property type="entry name" value="GLUTATHIONE S TRANSFERASE D10, ISOFORM A-RELATED"/>
    <property type="match status" value="1"/>
</dbReference>
<evidence type="ECO:0000259" key="3">
    <source>
        <dbReference type="PROSITE" id="PS50405"/>
    </source>
</evidence>
<evidence type="ECO:0000259" key="2">
    <source>
        <dbReference type="PROSITE" id="PS50404"/>
    </source>
</evidence>
<dbReference type="Proteomes" id="UP000695007">
    <property type="component" value="Unplaced"/>
</dbReference>
<feature type="domain" description="GST N-terminal" evidence="2">
    <location>
        <begin position="1"/>
        <end position="80"/>
    </location>
</feature>
<dbReference type="FunFam" id="3.40.30.10:FF:000208">
    <property type="entry name" value="glutathione S-transferase 1"/>
    <property type="match status" value="1"/>
</dbReference>
<organism evidence="4 5">
    <name type="scientific">Ceratosolen solmsi marchali</name>
    <dbReference type="NCBI Taxonomy" id="326594"/>
    <lineage>
        <taxon>Eukaryota</taxon>
        <taxon>Metazoa</taxon>
        <taxon>Ecdysozoa</taxon>
        <taxon>Arthropoda</taxon>
        <taxon>Hexapoda</taxon>
        <taxon>Insecta</taxon>
        <taxon>Pterygota</taxon>
        <taxon>Neoptera</taxon>
        <taxon>Endopterygota</taxon>
        <taxon>Hymenoptera</taxon>
        <taxon>Apocrita</taxon>
        <taxon>Proctotrupomorpha</taxon>
        <taxon>Chalcidoidea</taxon>
        <taxon>Agaonidae</taxon>
        <taxon>Agaoninae</taxon>
        <taxon>Ceratosolen</taxon>
    </lineage>
</organism>
<accession>A0AAJ6YH32</accession>
<dbReference type="InterPro" id="IPR040079">
    <property type="entry name" value="Glutathione_S-Trfase"/>
</dbReference>
<dbReference type="SUPFAM" id="SSF52833">
    <property type="entry name" value="Thioredoxin-like"/>
    <property type="match status" value="1"/>
</dbReference>
<dbReference type="SFLD" id="SFLDG01153">
    <property type="entry name" value="Main.4:_Theta-like"/>
    <property type="match status" value="1"/>
</dbReference>
<dbReference type="PROSITE" id="PS50404">
    <property type="entry name" value="GST_NTER"/>
    <property type="match status" value="1"/>
</dbReference>
<keyword evidence="4" id="KW-1185">Reference proteome</keyword>
<evidence type="ECO:0000313" key="4">
    <source>
        <dbReference type="Proteomes" id="UP000695007"/>
    </source>
</evidence>